<name>A0A172Y8D8_9CAUL</name>
<evidence type="ECO:0000313" key="4">
    <source>
        <dbReference type="Proteomes" id="UP000077603"/>
    </source>
</evidence>
<keyword evidence="4" id="KW-1185">Reference proteome</keyword>
<dbReference type="AlphaFoldDB" id="A0A172Y8D8"/>
<dbReference type="RefSeq" id="WP_025976459.1">
    <property type="nucleotide sequence ID" value="NZ_CP015614.1"/>
</dbReference>
<dbReference type="GO" id="GO:0003677">
    <property type="term" value="F:DNA binding"/>
    <property type="evidence" value="ECO:0007669"/>
    <property type="project" value="InterPro"/>
</dbReference>
<sequence>MAGSGETSEARALGEALAALRRDCGLSQAEAGARIGMTGQGWGLYEAGKRSSLFRPDVQRRLTGALGATPEALMLQAPGGAAVSTDRPKTSHPDNAPAHGLSARGRAFEGAASDVRRLRLETDELAPWASAGTVLEYALGRWPRRGQGCVIQLQDGLRKVRLYDRADEAEMVVLGAGALDRSERIARSDVQSVSAVISRLDDA</sequence>
<dbReference type="PROSITE" id="PS50943">
    <property type="entry name" value="HTH_CROC1"/>
    <property type="match status" value="1"/>
</dbReference>
<evidence type="ECO:0000256" key="1">
    <source>
        <dbReference type="SAM" id="MobiDB-lite"/>
    </source>
</evidence>
<dbReference type="InterPro" id="IPR010982">
    <property type="entry name" value="Lambda_DNA-bd_dom_sf"/>
</dbReference>
<dbReference type="SMART" id="SM00530">
    <property type="entry name" value="HTH_XRE"/>
    <property type="match status" value="1"/>
</dbReference>
<evidence type="ECO:0000313" key="3">
    <source>
        <dbReference type="EMBL" id="ANF55416.1"/>
    </source>
</evidence>
<dbReference type="Gene3D" id="1.10.260.40">
    <property type="entry name" value="lambda repressor-like DNA-binding domains"/>
    <property type="match status" value="1"/>
</dbReference>
<dbReference type="EMBL" id="CP015614">
    <property type="protein sequence ID" value="ANF55416.1"/>
    <property type="molecule type" value="Genomic_DNA"/>
</dbReference>
<dbReference type="STRING" id="588932.DA69_12120"/>
<reference evidence="3 4" key="1">
    <citation type="journal article" date="2014" name="Genome Announc.">
        <title>Genome Sequence of a Promising Hydrogen-Producing Facultative Anaerobic Bacterium, Brevundimonas naejangsanensis Strain B1.</title>
        <authorList>
            <person name="Su H."/>
            <person name="Zhang T."/>
            <person name="Bao M."/>
            <person name="Jiang Y."/>
            <person name="Wang Y."/>
            <person name="Tan T."/>
        </authorList>
    </citation>
    <scope>NUCLEOTIDE SEQUENCE [LARGE SCALE GENOMIC DNA]</scope>
    <source>
        <strain evidence="3 4">B1</strain>
    </source>
</reference>
<organism evidence="3 4">
    <name type="scientific">Brevundimonas naejangsanensis</name>
    <dbReference type="NCBI Taxonomy" id="588932"/>
    <lineage>
        <taxon>Bacteria</taxon>
        <taxon>Pseudomonadati</taxon>
        <taxon>Pseudomonadota</taxon>
        <taxon>Alphaproteobacteria</taxon>
        <taxon>Caulobacterales</taxon>
        <taxon>Caulobacteraceae</taxon>
        <taxon>Brevundimonas</taxon>
    </lineage>
</organism>
<gene>
    <name evidence="3" type="ORF">DA69_12120</name>
</gene>
<evidence type="ECO:0000259" key="2">
    <source>
        <dbReference type="PROSITE" id="PS50943"/>
    </source>
</evidence>
<protein>
    <submittedName>
        <fullName evidence="3">Transcriptional regulator</fullName>
    </submittedName>
</protein>
<feature type="domain" description="HTH cro/C1-type" evidence="2">
    <location>
        <begin position="17"/>
        <end position="73"/>
    </location>
</feature>
<feature type="region of interest" description="Disordered" evidence="1">
    <location>
        <begin position="78"/>
        <end position="104"/>
    </location>
</feature>
<proteinExistence type="predicted"/>
<dbReference type="InterPro" id="IPR001387">
    <property type="entry name" value="Cro/C1-type_HTH"/>
</dbReference>
<dbReference type="eggNOG" id="COG1974">
    <property type="taxonomic scope" value="Bacteria"/>
</dbReference>
<dbReference type="KEGG" id="bne:DA69_12120"/>
<dbReference type="CDD" id="cd00093">
    <property type="entry name" value="HTH_XRE"/>
    <property type="match status" value="1"/>
</dbReference>
<accession>A0A172Y8D8</accession>
<dbReference type="Proteomes" id="UP000077603">
    <property type="component" value="Chromosome"/>
</dbReference>
<dbReference type="SUPFAM" id="SSF47413">
    <property type="entry name" value="lambda repressor-like DNA-binding domains"/>
    <property type="match status" value="1"/>
</dbReference>
<dbReference type="Pfam" id="PF13560">
    <property type="entry name" value="HTH_31"/>
    <property type="match status" value="1"/>
</dbReference>